<dbReference type="InterPro" id="IPR013767">
    <property type="entry name" value="PAS_fold"/>
</dbReference>
<feature type="domain" description="PAS" evidence="11">
    <location>
        <begin position="257"/>
        <end position="313"/>
    </location>
</feature>
<evidence type="ECO:0000256" key="7">
    <source>
        <dbReference type="ARBA" id="ARBA00023159"/>
    </source>
</evidence>
<reference evidence="13 14" key="1">
    <citation type="submission" date="2020-10" db="EMBL/GenBank/DDBJ databases">
        <title>Pygocentrus nattereri (red-bellied piranha) genome, fPygNat1, primary haplotype.</title>
        <authorList>
            <person name="Myers G."/>
            <person name="Meyer A."/>
            <person name="Karagic N."/>
            <person name="Pippel M."/>
            <person name="Winkler S."/>
            <person name="Tracey A."/>
            <person name="Wood J."/>
            <person name="Formenti G."/>
            <person name="Howe K."/>
            <person name="Fedrigo O."/>
            <person name="Jarvis E.D."/>
        </authorList>
    </citation>
    <scope>NUCLEOTIDE SEQUENCE [LARGE SCALE GENOMIC DNA]</scope>
</reference>
<evidence type="ECO:0000256" key="8">
    <source>
        <dbReference type="ARBA" id="ARBA00023163"/>
    </source>
</evidence>
<dbReference type="Ensembl" id="ENSPNAT00000003808.2">
    <property type="protein sequence ID" value="ENSPNAP00000006288.1"/>
    <property type="gene ID" value="ENSPNAG00000002213.2"/>
</dbReference>
<keyword evidence="5" id="KW-0805">Transcription regulation</keyword>
<evidence type="ECO:0000256" key="10">
    <source>
        <dbReference type="ARBA" id="ARBA00023278"/>
    </source>
</evidence>
<reference evidence="13" key="3">
    <citation type="submission" date="2025-09" db="UniProtKB">
        <authorList>
            <consortium name="Ensembl"/>
        </authorList>
    </citation>
    <scope>IDENTIFICATION</scope>
</reference>
<dbReference type="InterPro" id="IPR035965">
    <property type="entry name" value="PAS-like_dom_sf"/>
</dbReference>
<dbReference type="Pfam" id="PF08447">
    <property type="entry name" value="PAS_3"/>
    <property type="match status" value="1"/>
</dbReference>
<dbReference type="PANTHER" id="PTHR23043">
    <property type="entry name" value="HYPOXIA-INDUCIBLE FACTOR 1 ALPHA"/>
    <property type="match status" value="1"/>
</dbReference>
<evidence type="ECO:0000256" key="6">
    <source>
        <dbReference type="ARBA" id="ARBA00023125"/>
    </source>
</evidence>
<keyword evidence="3" id="KW-0677">Repeat</keyword>
<dbReference type="InterPro" id="IPR014887">
    <property type="entry name" value="HIF-1_CTAD"/>
</dbReference>
<dbReference type="GO" id="GO:0005634">
    <property type="term" value="C:nucleus"/>
    <property type="evidence" value="ECO:0007669"/>
    <property type="project" value="UniProtKB-SubCell"/>
</dbReference>
<dbReference type="SMART" id="SM00091">
    <property type="entry name" value="PAS"/>
    <property type="match status" value="2"/>
</dbReference>
<organism evidence="13 14">
    <name type="scientific">Pygocentrus nattereri</name>
    <name type="common">Red-bellied piranha</name>
    <dbReference type="NCBI Taxonomy" id="42514"/>
    <lineage>
        <taxon>Eukaryota</taxon>
        <taxon>Metazoa</taxon>
        <taxon>Chordata</taxon>
        <taxon>Craniata</taxon>
        <taxon>Vertebrata</taxon>
        <taxon>Euteleostomi</taxon>
        <taxon>Actinopterygii</taxon>
        <taxon>Neopterygii</taxon>
        <taxon>Teleostei</taxon>
        <taxon>Ostariophysi</taxon>
        <taxon>Characiformes</taxon>
        <taxon>Characoidei</taxon>
        <taxon>Pygocentrus</taxon>
    </lineage>
</organism>
<evidence type="ECO:0000313" key="14">
    <source>
        <dbReference type="Proteomes" id="UP001501920"/>
    </source>
</evidence>
<evidence type="ECO:0000256" key="3">
    <source>
        <dbReference type="ARBA" id="ARBA00022737"/>
    </source>
</evidence>
<dbReference type="OrthoDB" id="6021714at2759"/>
<dbReference type="Pfam" id="PF23171">
    <property type="entry name" value="bHLH_HIF1A"/>
    <property type="match status" value="1"/>
</dbReference>
<dbReference type="FunFam" id="3.30.450.20:FF:000015">
    <property type="entry name" value="Hypoxia-inducible factor 1-alpha isoform 1"/>
    <property type="match status" value="1"/>
</dbReference>
<dbReference type="SMART" id="SM00086">
    <property type="entry name" value="PAC"/>
    <property type="match status" value="1"/>
</dbReference>
<evidence type="ECO:0000256" key="5">
    <source>
        <dbReference type="ARBA" id="ARBA00023015"/>
    </source>
</evidence>
<proteinExistence type="predicted"/>
<comment type="subcellular location">
    <subcellularLocation>
        <location evidence="1">Nucleus</location>
    </subcellularLocation>
</comment>
<evidence type="ECO:0000313" key="13">
    <source>
        <dbReference type="Ensembl" id="ENSPNAP00000006288.1"/>
    </source>
</evidence>
<dbReference type="InterPro" id="IPR001610">
    <property type="entry name" value="PAC"/>
</dbReference>
<dbReference type="GeneTree" id="ENSGT00940000156774"/>
<dbReference type="GO" id="GO:0000981">
    <property type="term" value="F:DNA-binding transcription factor activity, RNA polymerase II-specific"/>
    <property type="evidence" value="ECO:0007669"/>
    <property type="project" value="TreeGrafter"/>
</dbReference>
<dbReference type="GO" id="GO:0000977">
    <property type="term" value="F:RNA polymerase II transcription regulatory region sequence-specific DNA binding"/>
    <property type="evidence" value="ECO:0007669"/>
    <property type="project" value="TreeGrafter"/>
</dbReference>
<dbReference type="GO" id="GO:0048513">
    <property type="term" value="P:animal organ development"/>
    <property type="evidence" value="ECO:0007669"/>
    <property type="project" value="UniProtKB-ARBA"/>
</dbReference>
<dbReference type="InterPro" id="IPR013655">
    <property type="entry name" value="PAS_fold_3"/>
</dbReference>
<dbReference type="Proteomes" id="UP001501920">
    <property type="component" value="Chromosome 16"/>
</dbReference>
<dbReference type="InterPro" id="IPR000014">
    <property type="entry name" value="PAS"/>
</dbReference>
<evidence type="ECO:0000256" key="1">
    <source>
        <dbReference type="ARBA" id="ARBA00004123"/>
    </source>
</evidence>
<dbReference type="Gene3D" id="4.10.280.10">
    <property type="entry name" value="Helix-loop-helix DNA-binding domain"/>
    <property type="match status" value="1"/>
</dbReference>
<sequence>MITEQLQTVLKDSSEHKLKVKQKCKQKVSEQKKARVCTEWRKARSRVAARSRREKESQLFREIAALLPLVSNVEAQLDKASVIRLTIAYLRLRVLLNSPASNTAPATTQHLSSSQGEPAGVNERWFHYQTLGGFLLIVSLNGKIIFTTKDATSHTGINQMDLIGRSLFDFLHPCDQKELKEILTKLIGSQGQQKCDIFLRIKGATNHKLTPWKVIHCTGVKKSSSMPGCSCLLLLCRSLPVQDVIERESYLNVKAFLSTHGPDMKFTYCHSGVLELTGFRDTELCGQSVYQYYHPYDCQHILQSHLCLLAKGQVCTGKYRLLQKHGGYVWVETDATVVYNIRTGKPESIVCINYVLSGVEMADVVFSLEQTQHLLKPQDSLQPKVCTSLTTTSSTTDKHTSSVLPHYKRDGAASDHSEITQKSPACNSLTCVGCNSPVPSSQNNTPQWRTGIANVSQQLRKSLGKYYDEPTLCRYQNPLGSASWAPVYSKLPWCPPALFLQHSTQNTEEKMIPAPPGLPILSGLECELNAPLGSTSQLLQGIELSTVLDQVALGVSWY</sequence>
<keyword evidence="4" id="KW-0832">Ubl conjugation</keyword>
<dbReference type="AlphaFoldDB" id="A0A3B4C3F5"/>
<dbReference type="NCBIfam" id="TIGR00229">
    <property type="entry name" value="sensory_box"/>
    <property type="match status" value="1"/>
</dbReference>
<dbReference type="GO" id="GO:0071456">
    <property type="term" value="P:cellular response to hypoxia"/>
    <property type="evidence" value="ECO:0007669"/>
    <property type="project" value="TreeGrafter"/>
</dbReference>
<dbReference type="SUPFAM" id="SSF47459">
    <property type="entry name" value="HLH, helix-loop-helix DNA-binding domain"/>
    <property type="match status" value="1"/>
</dbReference>
<dbReference type="Pfam" id="PF08778">
    <property type="entry name" value="HIF-1a_CTAD"/>
    <property type="match status" value="1"/>
</dbReference>
<dbReference type="GO" id="GO:0046983">
    <property type="term" value="F:protein dimerization activity"/>
    <property type="evidence" value="ECO:0007669"/>
    <property type="project" value="InterPro"/>
</dbReference>
<dbReference type="Gene3D" id="3.30.450.20">
    <property type="entry name" value="PAS domain"/>
    <property type="match status" value="2"/>
</dbReference>
<evidence type="ECO:0000256" key="4">
    <source>
        <dbReference type="ARBA" id="ARBA00022843"/>
    </source>
</evidence>
<accession>A0A3B4C3F5</accession>
<evidence type="ECO:0000256" key="9">
    <source>
        <dbReference type="ARBA" id="ARBA00023242"/>
    </source>
</evidence>
<evidence type="ECO:0000256" key="2">
    <source>
        <dbReference type="ARBA" id="ARBA00014446"/>
    </source>
</evidence>
<dbReference type="RefSeq" id="XP_017554249.1">
    <property type="nucleotide sequence ID" value="XM_017698760.2"/>
</dbReference>
<dbReference type="Pfam" id="PF00989">
    <property type="entry name" value="PAS"/>
    <property type="match status" value="1"/>
</dbReference>
<dbReference type="PROSITE" id="PS50888">
    <property type="entry name" value="BHLH"/>
    <property type="match status" value="1"/>
</dbReference>
<evidence type="ECO:0000259" key="11">
    <source>
        <dbReference type="PROSITE" id="PS50112"/>
    </source>
</evidence>
<dbReference type="GeneID" id="108428050"/>
<dbReference type="PANTHER" id="PTHR23043:SF7">
    <property type="entry name" value="HYPOXIA-INDUCIBLE FACTOR 1-ALPHA"/>
    <property type="match status" value="1"/>
</dbReference>
<keyword evidence="9" id="KW-0539">Nucleus</keyword>
<evidence type="ECO:0000259" key="12">
    <source>
        <dbReference type="PROSITE" id="PS50888"/>
    </source>
</evidence>
<dbReference type="CDD" id="cd00130">
    <property type="entry name" value="PAS"/>
    <property type="match status" value="2"/>
</dbReference>
<keyword evidence="8" id="KW-0804">Transcription</keyword>
<dbReference type="SMART" id="SM00353">
    <property type="entry name" value="HLH"/>
    <property type="match status" value="1"/>
</dbReference>
<dbReference type="CTD" id="497283"/>
<feature type="domain" description="BHLH" evidence="12">
    <location>
        <begin position="40"/>
        <end position="93"/>
    </location>
</feature>
<keyword evidence="6" id="KW-0238">DNA-binding</keyword>
<protein>
    <recommendedName>
        <fullName evidence="2">Hypoxia-inducible factor 1-alpha</fullName>
    </recommendedName>
</protein>
<name>A0A3B4C3F5_PYGNA</name>
<dbReference type="InterPro" id="IPR036638">
    <property type="entry name" value="HLH_DNA-bd_sf"/>
</dbReference>
<keyword evidence="14" id="KW-1185">Reference proteome</keyword>
<dbReference type="InterPro" id="IPR011598">
    <property type="entry name" value="bHLH_dom"/>
</dbReference>
<feature type="domain" description="PAS" evidence="11">
    <location>
        <begin position="129"/>
        <end position="190"/>
    </location>
</feature>
<dbReference type="PROSITE" id="PS50112">
    <property type="entry name" value="PAS"/>
    <property type="match status" value="2"/>
</dbReference>
<keyword evidence="7" id="KW-0010">Activator</keyword>
<dbReference type="SUPFAM" id="SSF55785">
    <property type="entry name" value="PYP-like sensor domain (PAS domain)"/>
    <property type="match status" value="2"/>
</dbReference>
<reference evidence="13" key="2">
    <citation type="submission" date="2025-08" db="UniProtKB">
        <authorList>
            <consortium name="Ensembl"/>
        </authorList>
    </citation>
    <scope>IDENTIFICATION</scope>
</reference>
<keyword evidence="10" id="KW-0379">Hydroxylation</keyword>